<evidence type="ECO:0008006" key="4">
    <source>
        <dbReference type="Google" id="ProtNLM"/>
    </source>
</evidence>
<name>A0A1R3XEV5_9BACT</name>
<feature type="transmembrane region" description="Helical" evidence="1">
    <location>
        <begin position="107"/>
        <end position="130"/>
    </location>
</feature>
<gene>
    <name evidence="2" type="ORF">SAMN05444128_2167</name>
</gene>
<proteinExistence type="predicted"/>
<feature type="transmembrane region" description="Helical" evidence="1">
    <location>
        <begin position="85"/>
        <end position="101"/>
    </location>
</feature>
<keyword evidence="3" id="KW-1185">Reference proteome</keyword>
<feature type="transmembrane region" description="Helical" evidence="1">
    <location>
        <begin position="43"/>
        <end position="65"/>
    </location>
</feature>
<evidence type="ECO:0000313" key="2">
    <source>
        <dbReference type="EMBL" id="SIT89941.1"/>
    </source>
</evidence>
<evidence type="ECO:0000313" key="3">
    <source>
        <dbReference type="Proteomes" id="UP000187181"/>
    </source>
</evidence>
<dbReference type="STRING" id="1317125.SAMN05444128_2167"/>
<dbReference type="Proteomes" id="UP000187181">
    <property type="component" value="Unassembled WGS sequence"/>
</dbReference>
<dbReference type="OrthoDB" id="9786064at2"/>
<feature type="transmembrane region" description="Helical" evidence="1">
    <location>
        <begin position="159"/>
        <end position="179"/>
    </location>
</feature>
<keyword evidence="1" id="KW-0472">Membrane</keyword>
<keyword evidence="1" id="KW-1133">Transmembrane helix</keyword>
<dbReference type="EMBL" id="FTPP01000002">
    <property type="protein sequence ID" value="SIT89941.1"/>
    <property type="molecule type" value="Genomic_DNA"/>
</dbReference>
<protein>
    <recommendedName>
        <fullName evidence="4">PAP2 superfamily protein</fullName>
    </recommendedName>
</protein>
<dbReference type="AlphaFoldDB" id="A0A1R3XEV5"/>
<evidence type="ECO:0000256" key="1">
    <source>
        <dbReference type="SAM" id="Phobius"/>
    </source>
</evidence>
<reference evidence="3" key="1">
    <citation type="submission" date="2017-01" db="EMBL/GenBank/DDBJ databases">
        <authorList>
            <person name="Varghese N."/>
            <person name="Submissions S."/>
        </authorList>
    </citation>
    <scope>NUCLEOTIDE SEQUENCE [LARGE SCALE GENOMIC DNA]</scope>
    <source>
        <strain evidence="3">LP100</strain>
    </source>
</reference>
<sequence>MSRSLARLLSVAFHPLLMPTYLFAIILYFLPVSAISLPLQSRWIVLSMIFFTTFMVPGLGAYAMFRTGFIDSYEIDRREQRSRPLLFTALCYAVTTYLFYSEAVFDQLFYFVMGVVTASVLVAWCVSFFWKISAHGIGLGGALGVLLLMNKLLPESGLLIPIVLMVLVSGAVLSARLALHAHTPAQAYAGFLTGLLLVLAAGFVAL</sequence>
<feature type="transmembrane region" description="Helical" evidence="1">
    <location>
        <begin position="186"/>
        <end position="205"/>
    </location>
</feature>
<accession>A0A1R3XEV5</accession>
<keyword evidence="1" id="KW-0812">Transmembrane</keyword>
<feature type="transmembrane region" description="Helical" evidence="1">
    <location>
        <begin position="12"/>
        <end position="31"/>
    </location>
</feature>
<organism evidence="2 3">
    <name type="scientific">Pontibacter indicus</name>
    <dbReference type="NCBI Taxonomy" id="1317125"/>
    <lineage>
        <taxon>Bacteria</taxon>
        <taxon>Pseudomonadati</taxon>
        <taxon>Bacteroidota</taxon>
        <taxon>Cytophagia</taxon>
        <taxon>Cytophagales</taxon>
        <taxon>Hymenobacteraceae</taxon>
        <taxon>Pontibacter</taxon>
    </lineage>
</organism>